<dbReference type="InterPro" id="IPR017853">
    <property type="entry name" value="GH"/>
</dbReference>
<dbReference type="InterPro" id="IPR014718">
    <property type="entry name" value="GH-type_carb-bd"/>
</dbReference>
<dbReference type="Pfam" id="PF16353">
    <property type="entry name" value="LacZ_4"/>
    <property type="match status" value="1"/>
</dbReference>
<evidence type="ECO:0000256" key="1">
    <source>
        <dbReference type="ARBA" id="ARBA00001412"/>
    </source>
</evidence>
<dbReference type="EC" id="3.2.1.23" evidence="5"/>
<dbReference type="InterPro" id="IPR011013">
    <property type="entry name" value="Gal_mutarotase_sf_dom"/>
</dbReference>
<comment type="subunit">
    <text evidence="4">Monomer.</text>
</comment>
<keyword evidence="8" id="KW-0326">Glycosidase</keyword>
<dbReference type="InterPro" id="IPR032312">
    <property type="entry name" value="LacZ_4"/>
</dbReference>
<dbReference type="InterPro" id="IPR006101">
    <property type="entry name" value="Glyco_hydro_2"/>
</dbReference>
<dbReference type="EMBL" id="MVDE01000018">
    <property type="protein sequence ID" value="PKQ66018.1"/>
    <property type="molecule type" value="Genomic_DNA"/>
</dbReference>
<evidence type="ECO:0000313" key="11">
    <source>
        <dbReference type="EMBL" id="PKQ66018.1"/>
    </source>
</evidence>
<dbReference type="Gene3D" id="2.60.40.10">
    <property type="entry name" value="Immunoglobulins"/>
    <property type="match status" value="2"/>
</dbReference>
<dbReference type="GO" id="GO:0004565">
    <property type="term" value="F:beta-galactosidase activity"/>
    <property type="evidence" value="ECO:0007669"/>
    <property type="project" value="UniProtKB-EC"/>
</dbReference>
<dbReference type="InterPro" id="IPR050347">
    <property type="entry name" value="Bact_Beta-galactosidase"/>
</dbReference>
<evidence type="ECO:0000256" key="9">
    <source>
        <dbReference type="ARBA" id="ARBA00032230"/>
    </source>
</evidence>
<keyword evidence="7" id="KW-0106">Calcium</keyword>
<dbReference type="PRINTS" id="PR00132">
    <property type="entry name" value="GLHYDRLASE2"/>
</dbReference>
<dbReference type="GO" id="GO:0005990">
    <property type="term" value="P:lactose catabolic process"/>
    <property type="evidence" value="ECO:0007669"/>
    <property type="project" value="TreeGrafter"/>
</dbReference>
<dbReference type="InterPro" id="IPR013783">
    <property type="entry name" value="Ig-like_fold"/>
</dbReference>
<evidence type="ECO:0000313" key="12">
    <source>
        <dbReference type="Proteomes" id="UP000233618"/>
    </source>
</evidence>
<sequence>MGTLLVFAQQNDWENEQVIGINKEKGHAFYIPYGTLEQAQLGYVDGSPYFLSLNGMWKFNWVKHPDLAPANFQEPATDVSYWDDIDVPSNWQLRGYGKPIYTNTVYPFEKNPPYVMGKDIPSNFTKNDLPNPVGSYRRDFEIPENWDEREVFIHFDGVQSAMYVWVNGQKVGYSEGSMTPAEFNITKYIKSGKNTLAVKVYRWSDGSYLECQDFWRLSGIYRDVFLYAVPKIHISDYFLQADFNDDFSSATIQTTLEIKKNGGKDGGQLDALLVEKGKDLNTARSLFSIPMTKVSKNGLTQTIISEVGAPKLWTAERPNLYDVFFILKSSDGNVTEVLQSNFGFREIEIKDQQLFINGKSILLKGVNRVEHDPYDGRAIGLEMMQKDIELMKQLNINTVRTSHFPNHPDWYRLCDEYGLYVVAEANVESHGMGGDKDGRLARDPRWEKAHVDRNVRSVERDKNHPSIIMWSMGNEAGSGSNFAASYQAIKAIDKTRPVHYQGDNDHADVESEMYITIGSLKRKAKSEESKPFFVCEYAHAMGNGPGSVKEYCDMFEQYPRLIGGCIWDWVDQGIARPVPGEPTKTYFAYGGDFGDRPTRWNFLMNGLTTPDRQITPKMQNVKKCYQYISLKSHDVVSGKIEVTNNYQFINLKKFDAIWELTCDGKVIQDGVIEKLDLESGCTKEVIIPFNSPDYETGAEYFLRVSFRLSKDESWAKSGYEVASEQFLIPFDVPDSKVLSLDGFGVLKFEEKGDSLILSGKLFKVCFSKKAGTITDYQFNSMNLLHTDQEAIHGVNVETPVVYWDTLTDKKVAGPQLSLYRAPTDNDLANGRGIAMKWNQFQLAHLTHQVTCLDYKQVNNKAIEVNVHMVSSTSASYHINSHTKYTVFVNGIIKVETTVEPDDKLGMLPRVGHILQMPEGFENIEYFGAGPFENYRDRMDGAYIGRYHTTTTDMEEYYARPQEMGNRSEVRWFTVTNRTGNGLMFVADSTLLNFSALHFRPTDLSKANYPYQLKARPESIITIDASHLGLGSAACGPLALREYVLKEEKMSFKYEIRPYNPSLGDKAIISRKLVPGY</sequence>
<dbReference type="Proteomes" id="UP000233618">
    <property type="component" value="Unassembled WGS sequence"/>
</dbReference>
<dbReference type="InterPro" id="IPR008979">
    <property type="entry name" value="Galactose-bd-like_sf"/>
</dbReference>
<gene>
    <name evidence="11" type="ORF">BZG01_12640</name>
</gene>
<dbReference type="PANTHER" id="PTHR46323">
    <property type="entry name" value="BETA-GALACTOSIDASE"/>
    <property type="match status" value="1"/>
</dbReference>
<evidence type="ECO:0000256" key="4">
    <source>
        <dbReference type="ARBA" id="ARBA00011245"/>
    </source>
</evidence>
<dbReference type="PANTHER" id="PTHR46323:SF2">
    <property type="entry name" value="BETA-GALACTOSIDASE"/>
    <property type="match status" value="1"/>
</dbReference>
<evidence type="ECO:0000259" key="10">
    <source>
        <dbReference type="SMART" id="SM01038"/>
    </source>
</evidence>
<organism evidence="11 12">
    <name type="scientific">Labilibaculum manganireducens</name>
    <dbReference type="NCBI Taxonomy" id="1940525"/>
    <lineage>
        <taxon>Bacteria</taxon>
        <taxon>Pseudomonadati</taxon>
        <taxon>Bacteroidota</taxon>
        <taxon>Bacteroidia</taxon>
        <taxon>Marinilabiliales</taxon>
        <taxon>Marinifilaceae</taxon>
        <taxon>Labilibaculum</taxon>
    </lineage>
</organism>
<dbReference type="PROSITE" id="PS00608">
    <property type="entry name" value="GLYCOSYL_HYDROL_F2_2"/>
    <property type="match status" value="1"/>
</dbReference>
<dbReference type="InterPro" id="IPR006102">
    <property type="entry name" value="Ig-like_GH2"/>
</dbReference>
<protein>
    <recommendedName>
        <fullName evidence="5">beta-galactosidase</fullName>
        <ecNumber evidence="5">3.2.1.23</ecNumber>
    </recommendedName>
    <alternativeName>
        <fullName evidence="9">Lactase</fullName>
    </alternativeName>
</protein>
<dbReference type="Gene3D" id="2.60.120.260">
    <property type="entry name" value="Galactose-binding domain-like"/>
    <property type="match status" value="1"/>
</dbReference>
<comment type="catalytic activity">
    <reaction evidence="1">
        <text>Hydrolysis of terminal non-reducing beta-D-galactose residues in beta-D-galactosides.</text>
        <dbReference type="EC" id="3.2.1.23"/>
    </reaction>
</comment>
<comment type="cofactor">
    <cofactor evidence="2">
        <name>Ca(2+)</name>
        <dbReference type="ChEBI" id="CHEBI:29108"/>
    </cofactor>
</comment>
<dbReference type="AlphaFoldDB" id="A0A2N3I6S3"/>
<comment type="similarity">
    <text evidence="3">Belongs to the glycosyl hydrolase 2 family.</text>
</comment>
<evidence type="ECO:0000256" key="8">
    <source>
        <dbReference type="ARBA" id="ARBA00023295"/>
    </source>
</evidence>
<comment type="caution">
    <text evidence="11">The sequence shown here is derived from an EMBL/GenBank/DDBJ whole genome shotgun (WGS) entry which is preliminary data.</text>
</comment>
<proteinExistence type="inferred from homology"/>
<dbReference type="InterPro" id="IPR004199">
    <property type="entry name" value="B-gal_small/dom_5"/>
</dbReference>
<name>A0A2N3I6S3_9BACT</name>
<dbReference type="SUPFAM" id="SSF49785">
    <property type="entry name" value="Galactose-binding domain-like"/>
    <property type="match status" value="1"/>
</dbReference>
<dbReference type="Pfam" id="PF02837">
    <property type="entry name" value="Glyco_hydro_2_N"/>
    <property type="match status" value="1"/>
</dbReference>
<keyword evidence="12" id="KW-1185">Reference proteome</keyword>
<dbReference type="InterPro" id="IPR006104">
    <property type="entry name" value="Glyco_hydro_2_N"/>
</dbReference>
<dbReference type="SUPFAM" id="SSF74650">
    <property type="entry name" value="Galactose mutarotase-like"/>
    <property type="match status" value="1"/>
</dbReference>
<evidence type="ECO:0000256" key="2">
    <source>
        <dbReference type="ARBA" id="ARBA00001913"/>
    </source>
</evidence>
<accession>A0A2N3I6S3</accession>
<dbReference type="SUPFAM" id="SSF49303">
    <property type="entry name" value="beta-Galactosidase/glucuronidase domain"/>
    <property type="match status" value="2"/>
</dbReference>
<dbReference type="SMART" id="SM01038">
    <property type="entry name" value="Bgal_small_N"/>
    <property type="match status" value="1"/>
</dbReference>
<evidence type="ECO:0000256" key="5">
    <source>
        <dbReference type="ARBA" id="ARBA00012756"/>
    </source>
</evidence>
<dbReference type="GO" id="GO:0030246">
    <property type="term" value="F:carbohydrate binding"/>
    <property type="evidence" value="ECO:0007669"/>
    <property type="project" value="InterPro"/>
</dbReference>
<evidence type="ECO:0000256" key="7">
    <source>
        <dbReference type="ARBA" id="ARBA00022837"/>
    </source>
</evidence>
<dbReference type="InterPro" id="IPR023232">
    <property type="entry name" value="Glyco_hydro_2_AS"/>
</dbReference>
<dbReference type="Gene3D" id="2.70.98.10">
    <property type="match status" value="1"/>
</dbReference>
<dbReference type="Pfam" id="PF00703">
    <property type="entry name" value="Glyco_hydro_2"/>
    <property type="match status" value="1"/>
</dbReference>
<dbReference type="Gene3D" id="3.20.20.80">
    <property type="entry name" value="Glycosidases"/>
    <property type="match status" value="1"/>
</dbReference>
<feature type="domain" description="Beta galactosidase small chain/" evidence="10">
    <location>
        <begin position="756"/>
        <end position="1056"/>
    </location>
</feature>
<reference evidence="11 12" key="1">
    <citation type="journal article" date="2017" name="Front. Microbiol.">
        <title>Labilibaculum manganireducens gen. nov., sp. nov. and Labilibaculum filiforme sp. nov., Novel Bacteroidetes Isolated from Subsurface Sediments of the Baltic Sea.</title>
        <authorList>
            <person name="Vandieken V."/>
            <person name="Marshall I.P."/>
            <person name="Niemann H."/>
            <person name="Engelen B."/>
            <person name="Cypionka H."/>
        </authorList>
    </citation>
    <scope>NUCLEOTIDE SEQUENCE [LARGE SCALE GENOMIC DNA]</scope>
    <source>
        <strain evidence="11 12">59.10-2M</strain>
    </source>
</reference>
<evidence type="ECO:0000256" key="3">
    <source>
        <dbReference type="ARBA" id="ARBA00007401"/>
    </source>
</evidence>
<dbReference type="InterPro" id="IPR006103">
    <property type="entry name" value="Glyco_hydro_2_cat"/>
</dbReference>
<dbReference type="GO" id="GO:0009341">
    <property type="term" value="C:beta-galactosidase complex"/>
    <property type="evidence" value="ECO:0007669"/>
    <property type="project" value="InterPro"/>
</dbReference>
<dbReference type="Pfam" id="PF02836">
    <property type="entry name" value="Glyco_hydro_2_C"/>
    <property type="match status" value="1"/>
</dbReference>
<dbReference type="InterPro" id="IPR036156">
    <property type="entry name" value="Beta-gal/glucu_dom_sf"/>
</dbReference>
<keyword evidence="6" id="KW-0378">Hydrolase</keyword>
<dbReference type="SUPFAM" id="SSF51445">
    <property type="entry name" value="(Trans)glycosidases"/>
    <property type="match status" value="1"/>
</dbReference>
<evidence type="ECO:0000256" key="6">
    <source>
        <dbReference type="ARBA" id="ARBA00022801"/>
    </source>
</evidence>
<dbReference type="Pfam" id="PF02929">
    <property type="entry name" value="Bgal_small_N"/>
    <property type="match status" value="1"/>
</dbReference>